<sequence length="119" mass="13327">MAERTALLLWLSVVFYVAIAPLVKADLFLMQCQVNSEGLKNLLASDRCDLNTPNTPWVFQKDSWTMFNGLCCAADVLRQTPAQQETYIELKQTIGKEKLAPFIPSIDKDLMVGMPSNDS</sequence>
<protein>
    <submittedName>
        <fullName evidence="2">Uncharacterized protein</fullName>
    </submittedName>
</protein>
<feature type="chain" id="PRO_5012237464" evidence="1">
    <location>
        <begin position="26"/>
        <end position="119"/>
    </location>
</feature>
<accession>A0A1Y1ZE51</accession>
<proteinExistence type="predicted"/>
<evidence type="ECO:0000313" key="3">
    <source>
        <dbReference type="Proteomes" id="UP000193498"/>
    </source>
</evidence>
<feature type="signal peptide" evidence="1">
    <location>
        <begin position="1"/>
        <end position="25"/>
    </location>
</feature>
<dbReference type="AlphaFoldDB" id="A0A1Y1ZE51"/>
<keyword evidence="1" id="KW-0732">Signal</keyword>
<dbReference type="EMBL" id="MCFE01000003">
    <property type="protein sequence ID" value="ORY08095.1"/>
    <property type="molecule type" value="Genomic_DNA"/>
</dbReference>
<dbReference type="Proteomes" id="UP000193498">
    <property type="component" value="Unassembled WGS sequence"/>
</dbReference>
<keyword evidence="3" id="KW-1185">Reference proteome</keyword>
<comment type="caution">
    <text evidence="2">The sequence shown here is derived from an EMBL/GenBank/DDBJ whole genome shotgun (WGS) entry which is preliminary data.</text>
</comment>
<reference evidence="2 3" key="1">
    <citation type="submission" date="2016-07" db="EMBL/GenBank/DDBJ databases">
        <title>Pervasive Adenine N6-methylation of Active Genes in Fungi.</title>
        <authorList>
            <consortium name="DOE Joint Genome Institute"/>
            <person name="Mondo S.J."/>
            <person name="Dannebaum R.O."/>
            <person name="Kuo R.C."/>
            <person name="Labutti K."/>
            <person name="Haridas S."/>
            <person name="Kuo A."/>
            <person name="Salamov A."/>
            <person name="Ahrendt S.R."/>
            <person name="Lipzen A."/>
            <person name="Sullivan W."/>
            <person name="Andreopoulos W.B."/>
            <person name="Clum A."/>
            <person name="Lindquist E."/>
            <person name="Daum C."/>
            <person name="Ramamoorthy G.K."/>
            <person name="Gryganskyi A."/>
            <person name="Culley D."/>
            <person name="Magnuson J.K."/>
            <person name="James T.Y."/>
            <person name="O'Malley M.A."/>
            <person name="Stajich J.E."/>
            <person name="Spatafora J.W."/>
            <person name="Visel A."/>
            <person name="Grigoriev I.V."/>
        </authorList>
    </citation>
    <scope>NUCLEOTIDE SEQUENCE [LARGE SCALE GENOMIC DNA]</scope>
    <source>
        <strain evidence="2 3">CBS 931.73</strain>
    </source>
</reference>
<name>A0A1Y1ZE51_9FUNG</name>
<dbReference type="InParanoid" id="A0A1Y1ZE51"/>
<evidence type="ECO:0000256" key="1">
    <source>
        <dbReference type="SAM" id="SignalP"/>
    </source>
</evidence>
<organism evidence="2 3">
    <name type="scientific">Basidiobolus meristosporus CBS 931.73</name>
    <dbReference type="NCBI Taxonomy" id="1314790"/>
    <lineage>
        <taxon>Eukaryota</taxon>
        <taxon>Fungi</taxon>
        <taxon>Fungi incertae sedis</taxon>
        <taxon>Zoopagomycota</taxon>
        <taxon>Entomophthoromycotina</taxon>
        <taxon>Basidiobolomycetes</taxon>
        <taxon>Basidiobolales</taxon>
        <taxon>Basidiobolaceae</taxon>
        <taxon>Basidiobolus</taxon>
    </lineage>
</organism>
<gene>
    <name evidence="2" type="ORF">K493DRAFT_46659</name>
</gene>
<evidence type="ECO:0000313" key="2">
    <source>
        <dbReference type="EMBL" id="ORY08095.1"/>
    </source>
</evidence>